<dbReference type="AlphaFoldDB" id="A0AAD4VKS1"/>
<sequence>MSGPLTILSLFADSQKHEVNPADSATRTRASIATAKGSVFHTSSKKSAWIIDSSATNHMTFGPGQVIGHKSSTPSVDILTGKTIGCNTRPEKLYSLGWAPFTTSGTRSERERDKV</sequence>
<keyword evidence="2" id="KW-1185">Reference proteome</keyword>
<dbReference type="EMBL" id="JAJFAZ020000005">
    <property type="protein sequence ID" value="KAI5326945.1"/>
    <property type="molecule type" value="Genomic_DNA"/>
</dbReference>
<accession>A0AAD4VKS1</accession>
<evidence type="ECO:0000313" key="1">
    <source>
        <dbReference type="EMBL" id="KAI5326945.1"/>
    </source>
</evidence>
<name>A0AAD4VKS1_PRUDU</name>
<reference evidence="1 2" key="1">
    <citation type="journal article" date="2022" name="G3 (Bethesda)">
        <title>Whole-genome sequence and methylome profiling of the almond [Prunus dulcis (Mill.) D.A. Webb] cultivar 'Nonpareil'.</title>
        <authorList>
            <person name="D'Amico-Willman K.M."/>
            <person name="Ouma W.Z."/>
            <person name="Meulia T."/>
            <person name="Sideli G.M."/>
            <person name="Gradziel T.M."/>
            <person name="Fresnedo-Ramirez J."/>
        </authorList>
    </citation>
    <scope>NUCLEOTIDE SEQUENCE [LARGE SCALE GENOMIC DNA]</scope>
    <source>
        <strain evidence="1">Clone GOH B32 T37-40</strain>
    </source>
</reference>
<gene>
    <name evidence="1" type="ORF">L3X38_026341</name>
</gene>
<proteinExistence type="predicted"/>
<organism evidence="1 2">
    <name type="scientific">Prunus dulcis</name>
    <name type="common">Almond</name>
    <name type="synonym">Amygdalus dulcis</name>
    <dbReference type="NCBI Taxonomy" id="3755"/>
    <lineage>
        <taxon>Eukaryota</taxon>
        <taxon>Viridiplantae</taxon>
        <taxon>Streptophyta</taxon>
        <taxon>Embryophyta</taxon>
        <taxon>Tracheophyta</taxon>
        <taxon>Spermatophyta</taxon>
        <taxon>Magnoliopsida</taxon>
        <taxon>eudicotyledons</taxon>
        <taxon>Gunneridae</taxon>
        <taxon>Pentapetalae</taxon>
        <taxon>rosids</taxon>
        <taxon>fabids</taxon>
        <taxon>Rosales</taxon>
        <taxon>Rosaceae</taxon>
        <taxon>Amygdaloideae</taxon>
        <taxon>Amygdaleae</taxon>
        <taxon>Prunus</taxon>
    </lineage>
</organism>
<protein>
    <submittedName>
        <fullName evidence="1">Uncharacterized protein</fullName>
    </submittedName>
</protein>
<comment type="caution">
    <text evidence="1">The sequence shown here is derived from an EMBL/GenBank/DDBJ whole genome shotgun (WGS) entry which is preliminary data.</text>
</comment>
<evidence type="ECO:0000313" key="2">
    <source>
        <dbReference type="Proteomes" id="UP001054821"/>
    </source>
</evidence>
<dbReference type="Proteomes" id="UP001054821">
    <property type="component" value="Chromosome 5"/>
</dbReference>